<protein>
    <recommendedName>
        <fullName evidence="3">ABC3 transporter permease protein domain-containing protein</fullName>
    </recommendedName>
</protein>
<dbReference type="EMBL" id="LAZR01051194">
    <property type="protein sequence ID" value="KKK85684.1"/>
    <property type="molecule type" value="Genomic_DNA"/>
</dbReference>
<keyword evidence="1" id="KW-0472">Membrane</keyword>
<dbReference type="AlphaFoldDB" id="A0A0F9B4X9"/>
<feature type="non-terminal residue" evidence="2">
    <location>
        <position position="1"/>
    </location>
</feature>
<comment type="caution">
    <text evidence="2">The sequence shown here is derived from an EMBL/GenBank/DDBJ whole genome shotgun (WGS) entry which is preliminary data.</text>
</comment>
<keyword evidence="1" id="KW-0812">Transmembrane</keyword>
<proteinExistence type="predicted"/>
<accession>A0A0F9B4X9</accession>
<feature type="transmembrane region" description="Helical" evidence="1">
    <location>
        <begin position="107"/>
        <end position="129"/>
    </location>
</feature>
<feature type="non-terminal residue" evidence="2">
    <location>
        <position position="417"/>
    </location>
</feature>
<feature type="transmembrane region" description="Helical" evidence="1">
    <location>
        <begin position="149"/>
        <end position="170"/>
    </location>
</feature>
<name>A0A0F9B4X9_9ZZZZ</name>
<keyword evidence="1" id="KW-1133">Transmembrane helix</keyword>
<evidence type="ECO:0000313" key="2">
    <source>
        <dbReference type="EMBL" id="KKK85684.1"/>
    </source>
</evidence>
<organism evidence="2">
    <name type="scientific">marine sediment metagenome</name>
    <dbReference type="NCBI Taxonomy" id="412755"/>
    <lineage>
        <taxon>unclassified sequences</taxon>
        <taxon>metagenomes</taxon>
        <taxon>ecological metagenomes</taxon>
    </lineage>
</organism>
<evidence type="ECO:0000256" key="1">
    <source>
        <dbReference type="SAM" id="Phobius"/>
    </source>
</evidence>
<feature type="transmembrane region" description="Helical" evidence="1">
    <location>
        <begin position="198"/>
        <end position="217"/>
    </location>
</feature>
<evidence type="ECO:0008006" key="3">
    <source>
        <dbReference type="Google" id="ProtNLM"/>
    </source>
</evidence>
<gene>
    <name evidence="2" type="ORF">LCGC14_2770830</name>
</gene>
<sequence>DKADPGTIVSGFRDFYVSHFDADPDEVDVSAHLQNILDIHLKSRKTREIETNSNTAVIYSFSIAALLLLFIALINYSNLTIGMAGYSDRFLYIGKVFGASNRMQLKYYLTQGIVITLISILCSSLMFTFSINYIERRFSFKMFEGNIPFVLLIVVLFSLLAVITGSLPLIRQFVNNIKSSIELSGTGSFRRKGISKGLIVAQNAISIALIITVFVIHRQTSYALNSSLGVMDANLISMSVHSEIQKHFPVFKEELLKYGSVRSVSAMLEPPGGEANDMFRFTMEGFVADETDETNDRIGIFPCDYSFASLFGLQFIGGSNFSERFSDNEGAGEYIINESAMRRLNYMDPDSIVGKGFGLFFHTDDISIPYGKIVGVVKDFHLSSLKREVEPLVLFKREKLWVINIVIAFQPGMQPTA</sequence>
<feature type="transmembrane region" description="Helical" evidence="1">
    <location>
        <begin position="57"/>
        <end position="86"/>
    </location>
</feature>
<reference evidence="2" key="1">
    <citation type="journal article" date="2015" name="Nature">
        <title>Complex archaea that bridge the gap between prokaryotes and eukaryotes.</title>
        <authorList>
            <person name="Spang A."/>
            <person name="Saw J.H."/>
            <person name="Jorgensen S.L."/>
            <person name="Zaremba-Niedzwiedzka K."/>
            <person name="Martijn J."/>
            <person name="Lind A.E."/>
            <person name="van Eijk R."/>
            <person name="Schleper C."/>
            <person name="Guy L."/>
            <person name="Ettema T.J."/>
        </authorList>
    </citation>
    <scope>NUCLEOTIDE SEQUENCE</scope>
</reference>